<name>A0A8C9ZBZ5_SANLU</name>
<feature type="transmembrane region" description="Helical" evidence="14">
    <location>
        <begin position="89"/>
        <end position="115"/>
    </location>
</feature>
<feature type="transmembrane region" description="Helical" evidence="14">
    <location>
        <begin position="23"/>
        <end position="46"/>
    </location>
</feature>
<dbReference type="Pfam" id="PF13853">
    <property type="entry name" value="7tm_4"/>
    <property type="match status" value="1"/>
</dbReference>
<evidence type="ECO:0000256" key="14">
    <source>
        <dbReference type="RuleBase" id="RU363047"/>
    </source>
</evidence>
<dbReference type="Ensembl" id="ENSSLUT00000037996.1">
    <property type="protein sequence ID" value="ENSSLUP00000036851.1"/>
    <property type="gene ID" value="ENSSLUG00000016448.1"/>
</dbReference>
<evidence type="ECO:0000256" key="9">
    <source>
        <dbReference type="ARBA" id="ARBA00023157"/>
    </source>
</evidence>
<evidence type="ECO:0000256" key="6">
    <source>
        <dbReference type="ARBA" id="ARBA00022989"/>
    </source>
</evidence>
<evidence type="ECO:0000256" key="11">
    <source>
        <dbReference type="ARBA" id="ARBA00023180"/>
    </source>
</evidence>
<feature type="transmembrane region" description="Helical" evidence="14">
    <location>
        <begin position="58"/>
        <end position="77"/>
    </location>
</feature>
<evidence type="ECO:0000256" key="7">
    <source>
        <dbReference type="ARBA" id="ARBA00023040"/>
    </source>
</evidence>
<keyword evidence="12 13" id="KW-0807">Transducer</keyword>
<keyword evidence="7 13" id="KW-0297">G-protein coupled receptor</keyword>
<reference evidence="16" key="1">
    <citation type="submission" date="2025-08" db="UniProtKB">
        <authorList>
            <consortium name="Ensembl"/>
        </authorList>
    </citation>
    <scope>IDENTIFICATION</scope>
</reference>
<dbReference type="AlphaFoldDB" id="A0A8C9ZBZ5"/>
<proteinExistence type="inferred from homology"/>
<dbReference type="InterPro" id="IPR000725">
    <property type="entry name" value="Olfact_rcpt"/>
</dbReference>
<evidence type="ECO:0000256" key="5">
    <source>
        <dbReference type="ARBA" id="ARBA00022725"/>
    </source>
</evidence>
<feature type="transmembrane region" description="Helical" evidence="14">
    <location>
        <begin position="266"/>
        <end position="286"/>
    </location>
</feature>
<dbReference type="GO" id="GO:0005549">
    <property type="term" value="F:odorant binding"/>
    <property type="evidence" value="ECO:0007669"/>
    <property type="project" value="TreeGrafter"/>
</dbReference>
<sequence>MDDEFNVTYITLAGYAEMGKSRYFYFVIMFTVYILAILFSVTIVYLICMHRNLHEPMYIFIAALLMNSIVYNTAMYPNLLVNFFTEKPIISYSACLFQLFLYYFLSFLLLSAMAYDRYVSICKPFQYSTIMTKMTISIFLVLAWLVPACQVAGSAVLSAKNKLCNFTLNGIFCNNSVQKLHCVVSRGLSVYGVIILLNIVFFPMLFIVFTYTRILIITYRSSREVRTKAAQTCLPHLLVLISFSLLCTYDIMILRLESEFPKIARFIMTLQLVLYHPLFNPIIYGLKMKEIFKHLKRLFNFRTAKGRCYA</sequence>
<evidence type="ECO:0000256" key="12">
    <source>
        <dbReference type="ARBA" id="ARBA00023224"/>
    </source>
</evidence>
<feature type="domain" description="G-protein coupled receptors family 1 profile" evidence="15">
    <location>
        <begin position="39"/>
        <end position="284"/>
    </location>
</feature>
<evidence type="ECO:0000256" key="10">
    <source>
        <dbReference type="ARBA" id="ARBA00023170"/>
    </source>
</evidence>
<evidence type="ECO:0000256" key="13">
    <source>
        <dbReference type="RuleBase" id="RU000688"/>
    </source>
</evidence>
<dbReference type="Proteomes" id="UP000694568">
    <property type="component" value="Unplaced"/>
</dbReference>
<evidence type="ECO:0000256" key="4">
    <source>
        <dbReference type="ARBA" id="ARBA00022692"/>
    </source>
</evidence>
<feature type="transmembrane region" description="Helical" evidence="14">
    <location>
        <begin position="136"/>
        <end position="159"/>
    </location>
</feature>
<accession>A0A8C9ZBZ5</accession>
<dbReference type="GeneTree" id="ENSGT01030000234640"/>
<keyword evidence="17" id="KW-1185">Reference proteome</keyword>
<dbReference type="SUPFAM" id="SSF81321">
    <property type="entry name" value="Family A G protein-coupled receptor-like"/>
    <property type="match status" value="1"/>
</dbReference>
<keyword evidence="5 14" id="KW-0552">Olfaction</keyword>
<keyword evidence="4 13" id="KW-0812">Transmembrane</keyword>
<feature type="transmembrane region" description="Helical" evidence="14">
    <location>
        <begin position="188"/>
        <end position="212"/>
    </location>
</feature>
<keyword evidence="6 14" id="KW-1133">Transmembrane helix</keyword>
<evidence type="ECO:0000313" key="16">
    <source>
        <dbReference type="Ensembl" id="ENSSLUP00000036851.1"/>
    </source>
</evidence>
<keyword evidence="9" id="KW-1015">Disulfide bond</keyword>
<dbReference type="PROSITE" id="PS50262">
    <property type="entry name" value="G_PROTEIN_RECEP_F1_2"/>
    <property type="match status" value="1"/>
</dbReference>
<dbReference type="PRINTS" id="PR00237">
    <property type="entry name" value="GPCRRHODOPSN"/>
</dbReference>
<evidence type="ECO:0000313" key="17">
    <source>
        <dbReference type="Proteomes" id="UP000694568"/>
    </source>
</evidence>
<dbReference type="GO" id="GO:0004930">
    <property type="term" value="F:G protein-coupled receptor activity"/>
    <property type="evidence" value="ECO:0007669"/>
    <property type="project" value="UniProtKB-KW"/>
</dbReference>
<comment type="subcellular location">
    <subcellularLocation>
        <location evidence="1 14">Cell membrane</location>
        <topology evidence="1 14">Multi-pass membrane protein</topology>
    </subcellularLocation>
</comment>
<dbReference type="PROSITE" id="PS00237">
    <property type="entry name" value="G_PROTEIN_RECEP_F1_1"/>
    <property type="match status" value="1"/>
</dbReference>
<feature type="transmembrane region" description="Helical" evidence="14">
    <location>
        <begin position="233"/>
        <end position="254"/>
    </location>
</feature>
<keyword evidence="11" id="KW-0325">Glycoprotein</keyword>
<evidence type="ECO:0000259" key="15">
    <source>
        <dbReference type="PROSITE" id="PS50262"/>
    </source>
</evidence>
<dbReference type="Gene3D" id="1.20.1070.10">
    <property type="entry name" value="Rhodopsin 7-helix transmembrane proteins"/>
    <property type="match status" value="1"/>
</dbReference>
<dbReference type="InterPro" id="IPR052921">
    <property type="entry name" value="GPCR1_Superfamily_Member"/>
</dbReference>
<dbReference type="InterPro" id="IPR017452">
    <property type="entry name" value="GPCR_Rhodpsn_7TM"/>
</dbReference>
<comment type="similarity">
    <text evidence="13">Belongs to the G-protein coupled receptor 1 family.</text>
</comment>
<keyword evidence="10 13" id="KW-0675">Receptor</keyword>
<organism evidence="16 17">
    <name type="scientific">Sander lucioperca</name>
    <name type="common">Pike-perch</name>
    <name type="synonym">Perca lucioperca</name>
    <dbReference type="NCBI Taxonomy" id="283035"/>
    <lineage>
        <taxon>Eukaryota</taxon>
        <taxon>Metazoa</taxon>
        <taxon>Chordata</taxon>
        <taxon>Craniata</taxon>
        <taxon>Vertebrata</taxon>
        <taxon>Euteleostomi</taxon>
        <taxon>Actinopterygii</taxon>
        <taxon>Neopterygii</taxon>
        <taxon>Teleostei</taxon>
        <taxon>Neoteleostei</taxon>
        <taxon>Acanthomorphata</taxon>
        <taxon>Eupercaria</taxon>
        <taxon>Perciformes</taxon>
        <taxon>Percoidei</taxon>
        <taxon>Percidae</taxon>
        <taxon>Luciopercinae</taxon>
        <taxon>Sander</taxon>
    </lineage>
</organism>
<dbReference type="PANTHER" id="PTHR26451:SF847">
    <property type="entry name" value="ODORANT RECEPTOR-RELATED"/>
    <property type="match status" value="1"/>
</dbReference>
<keyword evidence="2 14" id="KW-1003">Cell membrane</keyword>
<evidence type="ECO:0000256" key="8">
    <source>
        <dbReference type="ARBA" id="ARBA00023136"/>
    </source>
</evidence>
<evidence type="ECO:0000256" key="1">
    <source>
        <dbReference type="ARBA" id="ARBA00004651"/>
    </source>
</evidence>
<keyword evidence="3 14" id="KW-0716">Sensory transduction</keyword>
<dbReference type="PANTHER" id="PTHR26451">
    <property type="entry name" value="G_PROTEIN_RECEP_F1_2 DOMAIN-CONTAINING PROTEIN"/>
    <property type="match status" value="1"/>
</dbReference>
<evidence type="ECO:0000256" key="2">
    <source>
        <dbReference type="ARBA" id="ARBA00022475"/>
    </source>
</evidence>
<dbReference type="GO" id="GO:0004984">
    <property type="term" value="F:olfactory receptor activity"/>
    <property type="evidence" value="ECO:0007669"/>
    <property type="project" value="InterPro"/>
</dbReference>
<keyword evidence="8 14" id="KW-0472">Membrane</keyword>
<dbReference type="InterPro" id="IPR000276">
    <property type="entry name" value="GPCR_Rhodpsn"/>
</dbReference>
<protein>
    <recommendedName>
        <fullName evidence="14">Olfactory receptor</fullName>
    </recommendedName>
</protein>
<dbReference type="FunFam" id="1.20.1070.10:FF:000024">
    <property type="entry name" value="Olfactory receptor"/>
    <property type="match status" value="1"/>
</dbReference>
<reference evidence="16" key="2">
    <citation type="submission" date="2025-09" db="UniProtKB">
        <authorList>
            <consortium name="Ensembl"/>
        </authorList>
    </citation>
    <scope>IDENTIFICATION</scope>
</reference>
<dbReference type="PRINTS" id="PR00245">
    <property type="entry name" value="OLFACTORYR"/>
</dbReference>
<evidence type="ECO:0000256" key="3">
    <source>
        <dbReference type="ARBA" id="ARBA00022606"/>
    </source>
</evidence>
<dbReference type="GO" id="GO:0005886">
    <property type="term" value="C:plasma membrane"/>
    <property type="evidence" value="ECO:0007669"/>
    <property type="project" value="UniProtKB-SubCell"/>
</dbReference>